<dbReference type="Pfam" id="PF26649">
    <property type="entry name" value="Ajm-1"/>
    <property type="match status" value="1"/>
</dbReference>
<feature type="compositionally biased region" description="Low complexity" evidence="1">
    <location>
        <begin position="1565"/>
        <end position="1578"/>
    </location>
</feature>
<feature type="compositionally biased region" description="Basic and acidic residues" evidence="1">
    <location>
        <begin position="1205"/>
        <end position="1223"/>
    </location>
</feature>
<evidence type="ECO:0000313" key="4">
    <source>
        <dbReference type="EMBL" id="PFX33832.1"/>
    </source>
</evidence>
<feature type="compositionally biased region" description="Basic and acidic residues" evidence="1">
    <location>
        <begin position="1542"/>
        <end position="1559"/>
    </location>
</feature>
<dbReference type="GO" id="GO:0045216">
    <property type="term" value="P:cell-cell junction organization"/>
    <property type="evidence" value="ECO:0007669"/>
    <property type="project" value="InterPro"/>
</dbReference>
<feature type="region of interest" description="Disordered" evidence="1">
    <location>
        <begin position="2264"/>
        <end position="2304"/>
    </location>
</feature>
<evidence type="ECO:0000256" key="2">
    <source>
        <dbReference type="SAM" id="Phobius"/>
    </source>
</evidence>
<feature type="compositionally biased region" description="Polar residues" evidence="1">
    <location>
        <begin position="1423"/>
        <end position="1446"/>
    </location>
</feature>
<feature type="region of interest" description="Disordered" evidence="1">
    <location>
        <begin position="1284"/>
        <end position="1617"/>
    </location>
</feature>
<feature type="region of interest" description="Disordered" evidence="1">
    <location>
        <begin position="1634"/>
        <end position="1670"/>
    </location>
</feature>
<feature type="compositionally biased region" description="Basic and acidic residues" evidence="1">
    <location>
        <begin position="1250"/>
        <end position="1262"/>
    </location>
</feature>
<feature type="compositionally biased region" description="Basic and acidic residues" evidence="1">
    <location>
        <begin position="1634"/>
        <end position="1643"/>
    </location>
</feature>
<keyword evidence="2" id="KW-1133">Transmembrane helix</keyword>
<sequence>MWMIEMISLEDEYIPEEVEDGEISIVFWSFAFAFLLIVTVWFYITEIAPIRKSAGRQITDETDREEVVAKRILEHLSEDLQFKGDISKESSKNPVVSVSRKTEEDSSVYEYIEDEIHIHYSSYGWVDDNDGSSECPSGLAAGRRHSMENMDLIFPGFLPSIVEEEEIDGETDTESSDRSQETDRDSFQEDFVNLSTVNTEGLVNKYGGFSEISMDVECDYSKTETKIATAFERQEPATKDAILPLKPAETNSLYASETVDITAQVYMIPEPIKTELNGTSSLSRQNDDSCLVKDTENRKSIPSIDPALHSATQASAKTSKYEEVAHFTSGNFDAFSGKGNEESPQDDKPQLNGDVIESTSMFTIPNCDPTPTLEQDANETEEPQLCALNEARVSRAPENGVEDDFTRDIRSKHSENEVHAHDNIAKDLYSRLSKVPTEDTSGLTGTAMNINKSDLGEFKMNGFVGEIAESNNHTTHSWTFFSMSGSDEAASSEKGISSHKQQSDKVEVPKIIIDSYDDGLQSDKLIPNEESIDMNGNETASRYADSFVSDTFETDIDIDDVDLMDSDELGEEGEFSIYFKRHVSVTDLDKIISEEGQAETNDLSSEVVLETDLSEEEPQNSSEDVVAISTTDTVMSEDQETNSSNYATEATSSEDESNMNIQKSIIITSTLSDCLDKQQTIEDLEEAELNDLPHKSYAVETLMDDISFQKDGVYGELVLSKLNEGHEDQPEDIHLDFFGEDWSVFAEEYRRVRKPFLFTIPEDEEIGLIEVNQGTKSYPCVQPRTTNYSHDNESSVSKEASMELKAPIATVDASDSEYDLDLEEDRSGSDTEKSSEEIVAVNVATRQETKPGDLFTHDGVTENGVTDKSDEEKDFGEPDLLAEVFTNKDVIENGGLNDVLNLVNGEEMNFKGPVNVSDKIIYPNDGVRENRDIECDVITENHATNSLTDNGGVEDTTLKKPDSGVTATNGNNVTVENTRSVKIVKKIKIVVRKEVKVTKDEKALLSSSKQLNGDSDKLTNCRDEKEEKVNAINEALKKEAKEEEIIQECSEAKKHSAYNFTTTQIGPVCHITQPLNFVEGQYNVSRVNDKKMDTTTKKDLYTPLKPEPKVIEEQISATRAVASDRDVTQRVTQLVTQPLATSEQTKVAPKIEPQSVEAVIEARVSTVEASSPNQDIAEQVAQHLTKTEEESARKSPLFQQATKENTQEIEKKAEKIIAPESIKKNSSSAKVADTERDTTKHSEQSPTQKDQMHIKPHLELRSVTKTTESRISSVETLFKREAEQALSQPLEQKDKVKANGLPETESNSACVSPSGTRDTPKRDLKDNLDKLPSNANRDKASRKPDSRTDPKSVKARALPAEGDVTKSEVTQRLPAPNNERSVDLNSEVKATSESPKTSESSVRADVAKRDMTYRNTRVREQIKGSSVDPSSTTNKALENVKVTASSALVEVDVPKREIKQLLERMPTKDEQKEIPGKKEPKVTPKKLKDNESPLDDNQDFDISGDKRKESVTNGTKTDIKDEIERKPSRANVGLKMFISGKNTKEPQRNSQDNEKKPVILEEETPTVPVESPVVTISVQGKETTEGRESRRVRSPRTSPTKSLEKKSQKKYLSSRNIRLSKSHEDLRFVEKAHEIRKDSIKEEDPTEEVPDTQTPTSSLGSPANSVFGDDAIESIEPPSLHTAKITVQEVVGDKQRIIILNVKKKVHGKARWKSLNDLDSLNKALDNKLRRSSDLGNSMTSLQEEKERVEEEDGPKIVPVVQVKTRHGRLSLPEMGERRSEPKLTLPHRSPILKVTAVQDNESVPENNTPTRIKARVMPVLRETDTENGETTVELKEKEPVKQDVKARVTKISPSDPETRLGNAFITERENKEEKTQEKKVRVSRVSPVVEAFPRLERETVTEISEPATKGNRIKVHVARVSPVEDSRPGVDEMIARPFLSTTTGAKPTVKDYETSASQVTPIADVTRRQGRESGYGSLEIRDNDTGGVILSSAPIPVQEGPKERSLSSLSSLEDELYGEPLGESRIMVTDLDALLAQQAVPPAEGTSPPRSPDKHEVAERVQVRAHMGPVPKKVIRINSYEEEDGVVIRQVIADDPVVLEPVILAEAADKEESAVITAFPVNDGCEEDELDEVFLEEYPPGIDPNSANSSHSYSSDADSETSSVSSLPLKQRHRHTRSSLEAGNIGVRNRSDSSGSSKTATPVAELENDKKQTSSGSTTPELKTNDISQNESFSYRTPEHSRPAVIDKPSEFTSAFVSISRTTEIRRPRARSEHSRHKSNEEPSVESKQQAPGLQRKGLGASFQDVQLPGLNIDKERFKEAADSRKSMPDLSRKGNQITESPFLRGLSAHTRKWLSQNVWMDDSGQQDEEDLMTSDLFLYPSNRFQPGANIDASFMSLADDRERDFPDDISVNSSTLSTRPGSPMSEFSFAGDTPHMGLRRGSMTVIKCSNPRCGREEALYAGEKTTYTSCPACFTYYCNRMCRRIHWSEHKKVCFFGRINSYIRSFIYLCHKKEALKFQLSKAAREGFKRKGRGCVLVTFASAQSARKFMTTGCTFFPSPPTYSSLTDLQAEGVVSKHRVALTQHIKDYNPEEEFVLNLAIIAGKMDNLPESPVPRRKVNTVLQVVKVPLSNKLKEEIAPSPPSEPKTETKFFYLPKCSRHEFVNENEARRHYCRNISKNLKQYGIRLKNDYPDIYEKLCLYVDQNIRFTEPLTVYGNQGKKIVMCKIMPEAGDEVAKK</sequence>
<organism evidence="4 5">
    <name type="scientific">Stylophora pistillata</name>
    <name type="common">Smooth cauliflower coral</name>
    <dbReference type="NCBI Taxonomy" id="50429"/>
    <lineage>
        <taxon>Eukaryota</taxon>
        <taxon>Metazoa</taxon>
        <taxon>Cnidaria</taxon>
        <taxon>Anthozoa</taxon>
        <taxon>Hexacorallia</taxon>
        <taxon>Scleractinia</taxon>
        <taxon>Astrocoeniina</taxon>
        <taxon>Pocilloporidae</taxon>
        <taxon>Stylophora</taxon>
    </lineage>
</organism>
<evidence type="ECO:0000259" key="3">
    <source>
        <dbReference type="Pfam" id="PF26649"/>
    </source>
</evidence>
<feature type="region of interest" description="Disordered" evidence="1">
    <location>
        <begin position="1183"/>
        <end position="1269"/>
    </location>
</feature>
<feature type="compositionally biased region" description="Polar residues" evidence="1">
    <location>
        <begin position="641"/>
        <end position="651"/>
    </location>
</feature>
<feature type="compositionally biased region" description="Polar residues" evidence="1">
    <location>
        <begin position="1651"/>
        <end position="1664"/>
    </location>
</feature>
<feature type="compositionally biased region" description="Basic and acidic residues" evidence="1">
    <location>
        <begin position="1405"/>
        <end position="1422"/>
    </location>
</feature>
<feature type="transmembrane region" description="Helical" evidence="2">
    <location>
        <begin position="25"/>
        <end position="44"/>
    </location>
</feature>
<feature type="compositionally biased region" description="Basic and acidic residues" evidence="1">
    <location>
        <begin position="1318"/>
        <end position="1329"/>
    </location>
</feature>
<dbReference type="InterPro" id="IPR038825">
    <property type="entry name" value="Apical_junction"/>
</dbReference>
<feature type="region of interest" description="Disordered" evidence="1">
    <location>
        <begin position="1991"/>
        <end position="2012"/>
    </location>
</feature>
<feature type="compositionally biased region" description="Basic and acidic residues" evidence="1">
    <location>
        <begin position="1517"/>
        <end position="1527"/>
    </location>
</feature>
<evidence type="ECO:0000313" key="5">
    <source>
        <dbReference type="Proteomes" id="UP000225706"/>
    </source>
</evidence>
<feature type="domain" description="Apical junction molecule ajm1 alpha/beta" evidence="3">
    <location>
        <begin position="2498"/>
        <end position="2607"/>
    </location>
</feature>
<feature type="compositionally biased region" description="Polar residues" evidence="1">
    <location>
        <begin position="2214"/>
        <end position="2236"/>
    </location>
</feature>
<feature type="compositionally biased region" description="Basic and acidic residues" evidence="1">
    <location>
        <begin position="847"/>
        <end position="871"/>
    </location>
</feature>
<name>A0A2B4SZ32_STYPI</name>
<dbReference type="STRING" id="50429.A0A2B4SZ32"/>
<dbReference type="SUPFAM" id="SSF144232">
    <property type="entry name" value="HIT/MYND zinc finger-like"/>
    <property type="match status" value="1"/>
</dbReference>
<feature type="region of interest" description="Disordered" evidence="1">
    <location>
        <begin position="166"/>
        <end position="190"/>
    </location>
</feature>
<accession>A0A2B4SZ32</accession>
<dbReference type="OrthoDB" id="6431454at2759"/>
<gene>
    <name evidence="4" type="primary">Gm996</name>
    <name evidence="4" type="ORF">AWC38_SpisGene1258</name>
</gene>
<dbReference type="PANTHER" id="PTHR21517">
    <property type="entry name" value="APICAL JUNCTION COMPONENT 1 HOMOLOG"/>
    <property type="match status" value="1"/>
</dbReference>
<feature type="compositionally biased region" description="Acidic residues" evidence="1">
    <location>
        <begin position="815"/>
        <end position="824"/>
    </location>
</feature>
<dbReference type="GO" id="GO:0005886">
    <property type="term" value="C:plasma membrane"/>
    <property type="evidence" value="ECO:0007669"/>
    <property type="project" value="TreeGrafter"/>
</dbReference>
<keyword evidence="2" id="KW-0472">Membrane</keyword>
<comment type="caution">
    <text evidence="4">The sequence shown here is derived from an EMBL/GenBank/DDBJ whole genome shotgun (WGS) entry which is preliminary data.</text>
</comment>
<dbReference type="GO" id="GO:0043296">
    <property type="term" value="C:apical junction complex"/>
    <property type="evidence" value="ECO:0007669"/>
    <property type="project" value="TreeGrafter"/>
</dbReference>
<feature type="compositionally biased region" description="Polar residues" evidence="1">
    <location>
        <begin position="1388"/>
        <end position="1401"/>
    </location>
</feature>
<feature type="compositionally biased region" description="Basic and acidic residues" evidence="1">
    <location>
        <begin position="1452"/>
        <end position="1491"/>
    </location>
</feature>
<dbReference type="Proteomes" id="UP000225706">
    <property type="component" value="Unassembled WGS sequence"/>
</dbReference>
<feature type="compositionally biased region" description="Polar residues" evidence="1">
    <location>
        <begin position="1304"/>
        <end position="1317"/>
    </location>
</feature>
<dbReference type="PANTHER" id="PTHR21517:SF3">
    <property type="entry name" value="APICAL JUNCTION COMPONENT 1 HOMOLOG"/>
    <property type="match status" value="1"/>
</dbReference>
<evidence type="ECO:0000256" key="1">
    <source>
        <dbReference type="SAM" id="MobiDB-lite"/>
    </source>
</evidence>
<protein>
    <submittedName>
        <fullName evidence="4">Uncharacterized protein C9orf172-like</fullName>
    </submittedName>
</protein>
<feature type="compositionally biased region" description="Basic and acidic residues" evidence="1">
    <location>
        <begin position="825"/>
        <end position="836"/>
    </location>
</feature>
<feature type="compositionally biased region" description="Basic and acidic residues" evidence="1">
    <location>
        <begin position="1232"/>
        <end position="1243"/>
    </location>
</feature>
<dbReference type="EMBL" id="LSMT01000008">
    <property type="protein sequence ID" value="PFX33832.1"/>
    <property type="molecule type" value="Genomic_DNA"/>
</dbReference>
<feature type="region of interest" description="Disordered" evidence="1">
    <location>
        <begin position="632"/>
        <end position="657"/>
    </location>
</feature>
<keyword evidence="2" id="KW-0812">Transmembrane</keyword>
<keyword evidence="5" id="KW-1185">Reference proteome</keyword>
<feature type="region of interest" description="Disordered" evidence="1">
    <location>
        <begin position="815"/>
        <end position="875"/>
    </location>
</feature>
<dbReference type="InterPro" id="IPR058586">
    <property type="entry name" value="Ajm-1"/>
</dbReference>
<feature type="compositionally biased region" description="Basic and acidic residues" evidence="1">
    <location>
        <begin position="1582"/>
        <end position="1591"/>
    </location>
</feature>
<feature type="compositionally biased region" description="Low complexity" evidence="1">
    <location>
        <begin position="2147"/>
        <end position="2167"/>
    </location>
</feature>
<feature type="compositionally biased region" description="Basic and acidic residues" evidence="1">
    <location>
        <begin position="2264"/>
        <end position="2282"/>
    </location>
</feature>
<feature type="region of interest" description="Disordered" evidence="1">
    <location>
        <begin position="1732"/>
        <end position="1753"/>
    </location>
</feature>
<proteinExistence type="predicted"/>
<feature type="compositionally biased region" description="Basic and acidic residues" evidence="1">
    <location>
        <begin position="1336"/>
        <end position="1352"/>
    </location>
</feature>
<reference evidence="5" key="1">
    <citation type="journal article" date="2017" name="bioRxiv">
        <title>Comparative analysis of the genomes of Stylophora pistillata and Acropora digitifera provides evidence for extensive differences between species of corals.</title>
        <authorList>
            <person name="Voolstra C.R."/>
            <person name="Li Y."/>
            <person name="Liew Y.J."/>
            <person name="Baumgarten S."/>
            <person name="Zoccola D."/>
            <person name="Flot J.-F."/>
            <person name="Tambutte S."/>
            <person name="Allemand D."/>
            <person name="Aranda M."/>
        </authorList>
    </citation>
    <scope>NUCLEOTIDE SEQUENCE [LARGE SCALE GENOMIC DNA]</scope>
</reference>
<feature type="compositionally biased region" description="Basic and acidic residues" evidence="1">
    <location>
        <begin position="175"/>
        <end position="187"/>
    </location>
</feature>
<feature type="region of interest" description="Disordered" evidence="1">
    <location>
        <begin position="2138"/>
        <end position="2249"/>
    </location>
</feature>